<reference evidence="2" key="1">
    <citation type="journal article" date="2023" name="Science">
        <title>Genome structures resolve the early diversification of teleost fishes.</title>
        <authorList>
            <person name="Parey E."/>
            <person name="Louis A."/>
            <person name="Montfort J."/>
            <person name="Bouchez O."/>
            <person name="Roques C."/>
            <person name="Iampietro C."/>
            <person name="Lluch J."/>
            <person name="Castinel A."/>
            <person name="Donnadieu C."/>
            <person name="Desvignes T."/>
            <person name="Floi Bucao C."/>
            <person name="Jouanno E."/>
            <person name="Wen M."/>
            <person name="Mejri S."/>
            <person name="Dirks R."/>
            <person name="Jansen H."/>
            <person name="Henkel C."/>
            <person name="Chen W.J."/>
            <person name="Zahm M."/>
            <person name="Cabau C."/>
            <person name="Klopp C."/>
            <person name="Thompson A.W."/>
            <person name="Robinson-Rechavi M."/>
            <person name="Braasch I."/>
            <person name="Lecointre G."/>
            <person name="Bobe J."/>
            <person name="Postlethwait J.H."/>
            <person name="Berthelot C."/>
            <person name="Roest Crollius H."/>
            <person name="Guiguen Y."/>
        </authorList>
    </citation>
    <scope>NUCLEOTIDE SEQUENCE</scope>
    <source>
        <strain evidence="2">NC1722</strain>
    </source>
</reference>
<gene>
    <name evidence="2" type="ORF">AAFF_G00263110</name>
</gene>
<dbReference type="AlphaFoldDB" id="A0AAD7SSV6"/>
<evidence type="ECO:0000313" key="3">
    <source>
        <dbReference type="Proteomes" id="UP001221898"/>
    </source>
</evidence>
<evidence type="ECO:0000313" key="2">
    <source>
        <dbReference type="EMBL" id="KAJ8408083.1"/>
    </source>
</evidence>
<dbReference type="EMBL" id="JAINUG010000036">
    <property type="protein sequence ID" value="KAJ8408083.1"/>
    <property type="molecule type" value="Genomic_DNA"/>
</dbReference>
<protein>
    <submittedName>
        <fullName evidence="2">Uncharacterized protein</fullName>
    </submittedName>
</protein>
<organism evidence="2 3">
    <name type="scientific">Aldrovandia affinis</name>
    <dbReference type="NCBI Taxonomy" id="143900"/>
    <lineage>
        <taxon>Eukaryota</taxon>
        <taxon>Metazoa</taxon>
        <taxon>Chordata</taxon>
        <taxon>Craniata</taxon>
        <taxon>Vertebrata</taxon>
        <taxon>Euteleostomi</taxon>
        <taxon>Actinopterygii</taxon>
        <taxon>Neopterygii</taxon>
        <taxon>Teleostei</taxon>
        <taxon>Notacanthiformes</taxon>
        <taxon>Halosauridae</taxon>
        <taxon>Aldrovandia</taxon>
    </lineage>
</organism>
<dbReference type="Proteomes" id="UP001221898">
    <property type="component" value="Unassembled WGS sequence"/>
</dbReference>
<evidence type="ECO:0000256" key="1">
    <source>
        <dbReference type="SAM" id="MobiDB-lite"/>
    </source>
</evidence>
<feature type="compositionally biased region" description="Basic residues" evidence="1">
    <location>
        <begin position="173"/>
        <end position="185"/>
    </location>
</feature>
<sequence length="215" mass="23208">MRLASEALRGREALPCVVSAGGSNTHSLPDTVAIPRSPDRSYSFYSAVRNVLGEGAQRNPVFQLKSLSPQGFLERRNRSKRHCGDASRTTLVSRLEPNVSPKASAHAHDSGPTAGPMPLCTCRPLGRHCGDASRTTLVSRLEPNVSPKASAHAHDSGPTAGPMPLCTCRPLGRRGPRAPRTHHPQAGHDRSTAIKQCHSPRRPTSDYTACWEFRA</sequence>
<comment type="caution">
    <text evidence="2">The sequence shown here is derived from an EMBL/GenBank/DDBJ whole genome shotgun (WGS) entry which is preliminary data.</text>
</comment>
<feature type="region of interest" description="Disordered" evidence="1">
    <location>
        <begin position="94"/>
        <end position="115"/>
    </location>
</feature>
<proteinExistence type="predicted"/>
<accession>A0AAD7SSV6</accession>
<name>A0AAD7SSV6_9TELE</name>
<keyword evidence="3" id="KW-1185">Reference proteome</keyword>
<feature type="region of interest" description="Disordered" evidence="1">
    <location>
        <begin position="173"/>
        <end position="205"/>
    </location>
</feature>